<keyword evidence="1" id="KW-0805">Transcription regulation</keyword>
<name>A0A212JDB4_9BACT</name>
<dbReference type="PROSITE" id="PS01124">
    <property type="entry name" value="HTH_ARAC_FAMILY_2"/>
    <property type="match status" value="1"/>
</dbReference>
<sequence>MELLYKQEHLTCYNYEKGNRPTIEKISLQDGQSWNIFSVENKVIFIIEGSLSFSLDELTNQVISEKKMMMIPAGCHLNSKANKDTTVIIMRLHNTKMLCDCFSLDLLLKEKNEEFEPGLHYLAINERVDSYLTFLNTCMSEGLKCTYYFALKAKEFYFLLRAYYTKRDLLAFFFPLISHDLSFSEFVLKNHHKAKTVQELADMMHYSLSGFQKRFKKVFGVPAYHWMKEERSKSIFYQINSTDKSFKEISDEYGFSSPSHFNDFCKTNFGNTPGKIRQQKATMNPSH</sequence>
<evidence type="ECO:0000256" key="3">
    <source>
        <dbReference type="ARBA" id="ARBA00023163"/>
    </source>
</evidence>
<gene>
    <name evidence="5" type="ORF">KL86DYS2_11263</name>
</gene>
<evidence type="ECO:0000256" key="2">
    <source>
        <dbReference type="ARBA" id="ARBA00023125"/>
    </source>
</evidence>
<dbReference type="SUPFAM" id="SSF46689">
    <property type="entry name" value="Homeodomain-like"/>
    <property type="match status" value="1"/>
</dbReference>
<proteinExistence type="predicted"/>
<keyword evidence="2" id="KW-0238">DNA-binding</keyword>
<evidence type="ECO:0000259" key="4">
    <source>
        <dbReference type="PROSITE" id="PS01124"/>
    </source>
</evidence>
<keyword evidence="3" id="KW-0804">Transcription</keyword>
<dbReference type="InterPro" id="IPR050959">
    <property type="entry name" value="MarA-like"/>
</dbReference>
<dbReference type="Gene3D" id="1.10.10.60">
    <property type="entry name" value="Homeodomain-like"/>
    <property type="match status" value="1"/>
</dbReference>
<dbReference type="RefSeq" id="WP_296948329.1">
    <property type="nucleotide sequence ID" value="NZ_LT599021.1"/>
</dbReference>
<evidence type="ECO:0000256" key="1">
    <source>
        <dbReference type="ARBA" id="ARBA00023015"/>
    </source>
</evidence>
<dbReference type="EMBL" id="FLUL01000001">
    <property type="protein sequence ID" value="SBV97388.1"/>
    <property type="molecule type" value="Genomic_DNA"/>
</dbReference>
<dbReference type="GO" id="GO:0003700">
    <property type="term" value="F:DNA-binding transcription factor activity"/>
    <property type="evidence" value="ECO:0007669"/>
    <property type="project" value="InterPro"/>
</dbReference>
<organism evidence="5">
    <name type="scientific">uncultured Dysgonomonas sp</name>
    <dbReference type="NCBI Taxonomy" id="206096"/>
    <lineage>
        <taxon>Bacteria</taxon>
        <taxon>Pseudomonadati</taxon>
        <taxon>Bacteroidota</taxon>
        <taxon>Bacteroidia</taxon>
        <taxon>Bacteroidales</taxon>
        <taxon>Dysgonomonadaceae</taxon>
        <taxon>Dysgonomonas</taxon>
        <taxon>environmental samples</taxon>
    </lineage>
</organism>
<dbReference type="PANTHER" id="PTHR47504">
    <property type="entry name" value="RIGHT ORIGIN-BINDING PROTEIN"/>
    <property type="match status" value="1"/>
</dbReference>
<protein>
    <recommendedName>
        <fullName evidence="4">HTH araC/xylS-type domain-containing protein</fullName>
    </recommendedName>
</protein>
<dbReference type="GO" id="GO:0043565">
    <property type="term" value="F:sequence-specific DNA binding"/>
    <property type="evidence" value="ECO:0007669"/>
    <property type="project" value="InterPro"/>
</dbReference>
<dbReference type="PANTHER" id="PTHR47504:SF5">
    <property type="entry name" value="RIGHT ORIGIN-BINDING PROTEIN"/>
    <property type="match status" value="1"/>
</dbReference>
<dbReference type="Pfam" id="PF12833">
    <property type="entry name" value="HTH_18"/>
    <property type="match status" value="1"/>
</dbReference>
<evidence type="ECO:0000313" key="5">
    <source>
        <dbReference type="EMBL" id="SBV97388.1"/>
    </source>
</evidence>
<dbReference type="SMART" id="SM00342">
    <property type="entry name" value="HTH_ARAC"/>
    <property type="match status" value="1"/>
</dbReference>
<dbReference type="InterPro" id="IPR018060">
    <property type="entry name" value="HTH_AraC"/>
</dbReference>
<accession>A0A212JDB4</accession>
<feature type="domain" description="HTH araC/xylS-type" evidence="4">
    <location>
        <begin position="181"/>
        <end position="279"/>
    </location>
</feature>
<dbReference type="AlphaFoldDB" id="A0A212JDB4"/>
<reference evidence="5" key="1">
    <citation type="submission" date="2016-04" db="EMBL/GenBank/DDBJ databases">
        <authorList>
            <person name="Evans L.H."/>
            <person name="Alamgir A."/>
            <person name="Owens N."/>
            <person name="Weber N.D."/>
            <person name="Virtaneva K."/>
            <person name="Barbian K."/>
            <person name="Babar A."/>
            <person name="Rosenke K."/>
        </authorList>
    </citation>
    <scope>NUCLEOTIDE SEQUENCE</scope>
    <source>
        <strain evidence="5">86-2</strain>
    </source>
</reference>
<dbReference type="InterPro" id="IPR009057">
    <property type="entry name" value="Homeodomain-like_sf"/>
</dbReference>